<dbReference type="InterPro" id="IPR003423">
    <property type="entry name" value="OMP_efflux"/>
</dbReference>
<keyword evidence="6" id="KW-0472">Membrane</keyword>
<name>A0A937F4S9_9BACT</name>
<dbReference type="GO" id="GO:0015562">
    <property type="term" value="F:efflux transmembrane transporter activity"/>
    <property type="evidence" value="ECO:0007669"/>
    <property type="project" value="InterPro"/>
</dbReference>
<keyword evidence="5" id="KW-0812">Transmembrane</keyword>
<dbReference type="SUPFAM" id="SSF56954">
    <property type="entry name" value="Outer membrane efflux proteins (OEP)"/>
    <property type="match status" value="1"/>
</dbReference>
<proteinExistence type="inferred from homology"/>
<comment type="similarity">
    <text evidence="2">Belongs to the outer membrane factor (OMF) (TC 1.B.17) family.</text>
</comment>
<dbReference type="PANTHER" id="PTHR30026">
    <property type="entry name" value="OUTER MEMBRANE PROTEIN TOLC"/>
    <property type="match status" value="1"/>
</dbReference>
<dbReference type="Proteomes" id="UP000659388">
    <property type="component" value="Unassembled WGS sequence"/>
</dbReference>
<protein>
    <submittedName>
        <fullName evidence="9">TolC family protein</fullName>
    </submittedName>
</protein>
<keyword evidence="8" id="KW-0175">Coiled coil</keyword>
<evidence type="ECO:0000256" key="6">
    <source>
        <dbReference type="ARBA" id="ARBA00023136"/>
    </source>
</evidence>
<keyword evidence="4" id="KW-1134">Transmembrane beta strand</keyword>
<evidence type="ECO:0000256" key="7">
    <source>
        <dbReference type="ARBA" id="ARBA00023237"/>
    </source>
</evidence>
<dbReference type="Gene3D" id="1.20.1600.10">
    <property type="entry name" value="Outer membrane efflux proteins (OEP)"/>
    <property type="match status" value="1"/>
</dbReference>
<comment type="caution">
    <text evidence="9">The sequence shown here is derived from an EMBL/GenBank/DDBJ whole genome shotgun (WGS) entry which is preliminary data.</text>
</comment>
<gene>
    <name evidence="9" type="ORF">JL102_06445</name>
</gene>
<keyword evidence="10" id="KW-1185">Reference proteome</keyword>
<dbReference type="RefSeq" id="WP_202243444.1">
    <property type="nucleotide sequence ID" value="NZ_JAESIY010000003.1"/>
</dbReference>
<dbReference type="GO" id="GO:0015288">
    <property type="term" value="F:porin activity"/>
    <property type="evidence" value="ECO:0007669"/>
    <property type="project" value="TreeGrafter"/>
</dbReference>
<evidence type="ECO:0000256" key="5">
    <source>
        <dbReference type="ARBA" id="ARBA00022692"/>
    </source>
</evidence>
<organism evidence="9 10">
    <name type="scientific">Fulvivirga sediminis</name>
    <dbReference type="NCBI Taxonomy" id="2803949"/>
    <lineage>
        <taxon>Bacteria</taxon>
        <taxon>Pseudomonadati</taxon>
        <taxon>Bacteroidota</taxon>
        <taxon>Cytophagia</taxon>
        <taxon>Cytophagales</taxon>
        <taxon>Fulvivirgaceae</taxon>
        <taxon>Fulvivirga</taxon>
    </lineage>
</organism>
<evidence type="ECO:0000313" key="9">
    <source>
        <dbReference type="EMBL" id="MBL3655760.1"/>
    </source>
</evidence>
<keyword evidence="3" id="KW-0813">Transport</keyword>
<dbReference type="EMBL" id="JAESIY010000003">
    <property type="protein sequence ID" value="MBL3655760.1"/>
    <property type="molecule type" value="Genomic_DNA"/>
</dbReference>
<dbReference type="GO" id="GO:1990281">
    <property type="term" value="C:efflux pump complex"/>
    <property type="evidence" value="ECO:0007669"/>
    <property type="project" value="TreeGrafter"/>
</dbReference>
<evidence type="ECO:0000256" key="4">
    <source>
        <dbReference type="ARBA" id="ARBA00022452"/>
    </source>
</evidence>
<evidence type="ECO:0000256" key="2">
    <source>
        <dbReference type="ARBA" id="ARBA00007613"/>
    </source>
</evidence>
<feature type="coiled-coil region" evidence="8">
    <location>
        <begin position="151"/>
        <end position="178"/>
    </location>
</feature>
<evidence type="ECO:0000256" key="3">
    <source>
        <dbReference type="ARBA" id="ARBA00022448"/>
    </source>
</evidence>
<sequence>MRATGLLILLVLISVGTYAQDTLKVNRWTLQECIDHAMDHNLNIRRSLLDLQSQEVEMSQSKWARYPDLNGNASYGYSWGRSIDPTTNLFVENQRIASGNAGLSSSILLFNGFRLQNTVKQNQYSLDAAEETFQTTKNDVVLGLSSYYINVLFTRELLENARKQLNSTNQQVERTEKQVEVGALPKSNLLDLMAQKATNELNVVNAENNYTSAKIQLKQLLQLPPEEQIDIVVPEIDTASIEPVMDASPIQIYEAALNGWPSVRSAELNVKSSEYAVKASRGYLYPSLTLTGGLTTRYSDVSDQPRFVPDGGDPIVLDPNPVIGYVQGTNTPVISEQPRTQTSGTYYDGYPFGDQIDDNLSKYVNLSLNIPIFNGFSARASIQRAEINRSRAEINSKDAKYQLWQNIEQAYIDVVAAAKSYKVSQVQVEARTESFRVLKQRYDNGAANFTDYKVGENDLFQAKSDLLRAKYDYVFKLKVLDFYQGKKIEF</sequence>
<keyword evidence="7" id="KW-0998">Cell outer membrane</keyword>
<reference evidence="9" key="1">
    <citation type="submission" date="2021-01" db="EMBL/GenBank/DDBJ databases">
        <title>Fulvivirga kasyanovii gen. nov., sp nov., a novel member of the phylum Bacteroidetes isolated from seawater in a mussel farm.</title>
        <authorList>
            <person name="Zhao L.-H."/>
            <person name="Wang Z.-J."/>
        </authorList>
    </citation>
    <scope>NUCLEOTIDE SEQUENCE</scope>
    <source>
        <strain evidence="9">2943</strain>
    </source>
</reference>
<evidence type="ECO:0000256" key="8">
    <source>
        <dbReference type="SAM" id="Coils"/>
    </source>
</evidence>
<accession>A0A937F4S9</accession>
<dbReference type="Pfam" id="PF02321">
    <property type="entry name" value="OEP"/>
    <property type="match status" value="2"/>
</dbReference>
<evidence type="ECO:0000256" key="1">
    <source>
        <dbReference type="ARBA" id="ARBA00004442"/>
    </source>
</evidence>
<evidence type="ECO:0000313" key="10">
    <source>
        <dbReference type="Proteomes" id="UP000659388"/>
    </source>
</evidence>
<dbReference type="PANTHER" id="PTHR30026:SF20">
    <property type="entry name" value="OUTER MEMBRANE PROTEIN TOLC"/>
    <property type="match status" value="1"/>
</dbReference>
<dbReference type="GO" id="GO:0009279">
    <property type="term" value="C:cell outer membrane"/>
    <property type="evidence" value="ECO:0007669"/>
    <property type="project" value="UniProtKB-SubCell"/>
</dbReference>
<comment type="subcellular location">
    <subcellularLocation>
        <location evidence="1">Cell outer membrane</location>
    </subcellularLocation>
</comment>
<dbReference type="AlphaFoldDB" id="A0A937F4S9"/>
<dbReference type="InterPro" id="IPR051906">
    <property type="entry name" value="TolC-like"/>
</dbReference>